<gene>
    <name evidence="1" type="ORF">EXIGLDRAFT_752678</name>
</gene>
<reference evidence="1 2" key="1">
    <citation type="journal article" date="2016" name="Mol. Biol. Evol.">
        <title>Comparative Genomics of Early-Diverging Mushroom-Forming Fungi Provides Insights into the Origins of Lignocellulose Decay Capabilities.</title>
        <authorList>
            <person name="Nagy L.G."/>
            <person name="Riley R."/>
            <person name="Tritt A."/>
            <person name="Adam C."/>
            <person name="Daum C."/>
            <person name="Floudas D."/>
            <person name="Sun H."/>
            <person name="Yadav J.S."/>
            <person name="Pangilinan J."/>
            <person name="Larsson K.H."/>
            <person name="Matsuura K."/>
            <person name="Barry K."/>
            <person name="Labutti K."/>
            <person name="Kuo R."/>
            <person name="Ohm R.A."/>
            <person name="Bhattacharya S.S."/>
            <person name="Shirouzu T."/>
            <person name="Yoshinaga Y."/>
            <person name="Martin F.M."/>
            <person name="Grigoriev I.V."/>
            <person name="Hibbett D.S."/>
        </authorList>
    </citation>
    <scope>NUCLEOTIDE SEQUENCE [LARGE SCALE GENOMIC DNA]</scope>
    <source>
        <strain evidence="1 2">HHB12029</strain>
    </source>
</reference>
<sequence>MLNSFENALRITLDAERQAAERDDNNWPPVGWSQYSETYSTSTVDDVHDDFRSQDDAGEKVADMYLDGTLLAPERGFANIAPPPRPGAPETVNPHAKLRVIDMILVELERERSYPALLPGQAHLQSIAQLLDCFREAALRDVGHLVSQSHQPFGVRPNSRFDRTIFSRLRARLESQLPSRSDHQFGAAGSYQEEQMLVKLVTKYSHHFRTVISLEHLGAIARDIDGDLDPTPEIQQAKALTNQVEQHRSYDLCGADRSSRDVMLSYAEAKSWLELKKVALSDGAYQRRATAFYSACQAYTHSRRLLREIQFAYKQGVLNVYCNIETDTEAFDDQTRNVSESWIDEDNRDEKEDTAILVQLEGRVAAAEGRSMDSAAQLADWEENIRRRYAPA</sequence>
<accession>A0A165EDK3</accession>
<proteinExistence type="predicted"/>
<dbReference type="EMBL" id="KV426148">
    <property type="protein sequence ID" value="KZV86686.1"/>
    <property type="molecule type" value="Genomic_DNA"/>
</dbReference>
<keyword evidence="2" id="KW-1185">Reference proteome</keyword>
<organism evidence="1 2">
    <name type="scientific">Exidia glandulosa HHB12029</name>
    <dbReference type="NCBI Taxonomy" id="1314781"/>
    <lineage>
        <taxon>Eukaryota</taxon>
        <taxon>Fungi</taxon>
        <taxon>Dikarya</taxon>
        <taxon>Basidiomycota</taxon>
        <taxon>Agaricomycotina</taxon>
        <taxon>Agaricomycetes</taxon>
        <taxon>Auriculariales</taxon>
        <taxon>Exidiaceae</taxon>
        <taxon>Exidia</taxon>
    </lineage>
</organism>
<protein>
    <submittedName>
        <fullName evidence="1">Uncharacterized protein</fullName>
    </submittedName>
</protein>
<dbReference type="Proteomes" id="UP000077266">
    <property type="component" value="Unassembled WGS sequence"/>
</dbReference>
<evidence type="ECO:0000313" key="2">
    <source>
        <dbReference type="Proteomes" id="UP000077266"/>
    </source>
</evidence>
<evidence type="ECO:0000313" key="1">
    <source>
        <dbReference type="EMBL" id="KZV86686.1"/>
    </source>
</evidence>
<name>A0A165EDK3_EXIGL</name>
<dbReference type="InParanoid" id="A0A165EDK3"/>
<dbReference type="AlphaFoldDB" id="A0A165EDK3"/>